<dbReference type="PANTHER" id="PTHR43155">
    <property type="entry name" value="CYCLIC DI-GMP PHOSPHODIESTERASE PA4108-RELATED"/>
    <property type="match status" value="1"/>
</dbReference>
<proteinExistence type="predicted"/>
<evidence type="ECO:0000259" key="1">
    <source>
        <dbReference type="Pfam" id="PF01590"/>
    </source>
</evidence>
<organism evidence="2">
    <name type="scientific">marine metagenome</name>
    <dbReference type="NCBI Taxonomy" id="408172"/>
    <lineage>
        <taxon>unclassified sequences</taxon>
        <taxon>metagenomes</taxon>
        <taxon>ecological metagenomes</taxon>
    </lineage>
</organism>
<dbReference type="Pfam" id="PF01590">
    <property type="entry name" value="GAF"/>
    <property type="match status" value="1"/>
</dbReference>
<dbReference type="EMBL" id="UINC01216605">
    <property type="protein sequence ID" value="SVE42806.1"/>
    <property type="molecule type" value="Genomic_DNA"/>
</dbReference>
<feature type="non-terminal residue" evidence="2">
    <location>
        <position position="1"/>
    </location>
</feature>
<feature type="non-terminal residue" evidence="2">
    <location>
        <position position="236"/>
    </location>
</feature>
<dbReference type="AlphaFoldDB" id="A0A383DE79"/>
<dbReference type="Gene3D" id="1.10.3210.10">
    <property type="entry name" value="Hypothetical protein af1432"/>
    <property type="match status" value="1"/>
</dbReference>
<evidence type="ECO:0000313" key="2">
    <source>
        <dbReference type="EMBL" id="SVE42806.1"/>
    </source>
</evidence>
<dbReference type="InterPro" id="IPR029016">
    <property type="entry name" value="GAF-like_dom_sf"/>
</dbReference>
<accession>A0A383DE79</accession>
<dbReference type="SUPFAM" id="SSF55781">
    <property type="entry name" value="GAF domain-like"/>
    <property type="match status" value="1"/>
</dbReference>
<dbReference type="Gene3D" id="3.30.450.40">
    <property type="match status" value="1"/>
</dbReference>
<gene>
    <name evidence="2" type="ORF">METZ01_LOCUS495660</name>
</gene>
<dbReference type="InterPro" id="IPR003018">
    <property type="entry name" value="GAF"/>
</dbReference>
<protein>
    <recommendedName>
        <fullName evidence="1">GAF domain-containing protein</fullName>
    </recommendedName>
</protein>
<dbReference type="PANTHER" id="PTHR43155:SF2">
    <property type="entry name" value="CYCLIC DI-GMP PHOSPHODIESTERASE PA4108"/>
    <property type="match status" value="1"/>
</dbReference>
<name>A0A383DE79_9ZZZZ</name>
<dbReference type="SUPFAM" id="SSF109604">
    <property type="entry name" value="HD-domain/PDEase-like"/>
    <property type="match status" value="1"/>
</dbReference>
<sequence>YRSKSFLTVPLKNHENEIIGVMQLINARDESGEVISFDHDMQEQVESLASQGAVALTNKKLVGELKTLFEAFIQLIATAIDKKSEYTGGHCSRVPIITMMLADEVAKGSSGKYKDFNMTEEERYELYIASWLHDCGKVATPPHVVDKATKLETIFDRIELIRTRMEILKRDAEIEFLKRHLNGSLPGFDKAYHESIKNIDDNIEFIESCNIGGEFMKPELQDKISSISKNRVVLNN</sequence>
<reference evidence="2" key="1">
    <citation type="submission" date="2018-05" db="EMBL/GenBank/DDBJ databases">
        <authorList>
            <person name="Lanie J.A."/>
            <person name="Ng W.-L."/>
            <person name="Kazmierczak K.M."/>
            <person name="Andrzejewski T.M."/>
            <person name="Davidsen T.M."/>
            <person name="Wayne K.J."/>
            <person name="Tettelin H."/>
            <person name="Glass J.I."/>
            <person name="Rusch D."/>
            <person name="Podicherti R."/>
            <person name="Tsui H.-C.T."/>
            <person name="Winkler M.E."/>
        </authorList>
    </citation>
    <scope>NUCLEOTIDE SEQUENCE</scope>
</reference>
<feature type="domain" description="GAF" evidence="1">
    <location>
        <begin position="2"/>
        <end position="56"/>
    </location>
</feature>